<evidence type="ECO:0000256" key="1">
    <source>
        <dbReference type="SAM" id="MobiDB-lite"/>
    </source>
</evidence>
<name>A0A559LZI5_9HELO</name>
<sequence>MNPTELSVKTEPLGLGMWSSPTPPVSRPRPATIHESVFPYSFSEEFNSLPAWDSSTMPMQQSNDGLPQTYSVQQDFYPSTSGGESKSFWNERGALDGNLHLTGATDGWQSKACDDGMDLQNLDTDMHMGQAFSTDESAPILDLRFSGPGMDSDRLSLEPSYRSRRMSGSSFTMSTTGALSEMQSYEDFSTTLSEAQSYSSDYPPRSNRNSLMSSTQLSPVASPRMTPQHRSELGRTQSRGRASPSPRPSMRSAPYNMDSSRSKRWSTGSYAPAPNRRPSPFIYHQ</sequence>
<feature type="non-terminal residue" evidence="2">
    <location>
        <position position="285"/>
    </location>
</feature>
<protein>
    <submittedName>
        <fullName evidence="2">Uncharacterized protein</fullName>
    </submittedName>
</protein>
<accession>A0A559LZI5</accession>
<feature type="compositionally biased region" description="Low complexity" evidence="1">
    <location>
        <begin position="166"/>
        <end position="175"/>
    </location>
</feature>
<dbReference type="PANTHER" id="PTHR28125:SF3">
    <property type="entry name" value="TRANSCRIPTION REGULATOR RUA1 C-TERMINAL DOMAIN-CONTAINING PROTEIN"/>
    <property type="match status" value="1"/>
</dbReference>
<feature type="region of interest" description="Disordered" evidence="1">
    <location>
        <begin position="144"/>
        <end position="175"/>
    </location>
</feature>
<evidence type="ECO:0000313" key="2">
    <source>
        <dbReference type="EMBL" id="TVY86131.1"/>
    </source>
</evidence>
<dbReference type="PANTHER" id="PTHR28125">
    <property type="entry name" value="MEIOTIC EXPRESSION UP-REGULATED PROTEIN 26"/>
    <property type="match status" value="1"/>
</dbReference>
<feature type="compositionally biased region" description="Low complexity" evidence="1">
    <location>
        <begin position="239"/>
        <end position="254"/>
    </location>
</feature>
<organism evidence="2 3">
    <name type="scientific">Lachnellula willkommii</name>
    <dbReference type="NCBI Taxonomy" id="215461"/>
    <lineage>
        <taxon>Eukaryota</taxon>
        <taxon>Fungi</taxon>
        <taxon>Dikarya</taxon>
        <taxon>Ascomycota</taxon>
        <taxon>Pezizomycotina</taxon>
        <taxon>Leotiomycetes</taxon>
        <taxon>Helotiales</taxon>
        <taxon>Lachnaceae</taxon>
        <taxon>Lachnellula</taxon>
    </lineage>
</organism>
<feature type="region of interest" description="Disordered" evidence="1">
    <location>
        <begin position="1"/>
        <end position="30"/>
    </location>
</feature>
<feature type="compositionally biased region" description="Polar residues" evidence="1">
    <location>
        <begin position="191"/>
        <end position="219"/>
    </location>
</feature>
<reference evidence="2 3" key="1">
    <citation type="submission" date="2018-05" db="EMBL/GenBank/DDBJ databases">
        <title>Genome sequencing and assembly of the regulated plant pathogen Lachnellula willkommii and related sister species for the development of diagnostic species identification markers.</title>
        <authorList>
            <person name="Giroux E."/>
            <person name="Bilodeau G."/>
        </authorList>
    </citation>
    <scope>NUCLEOTIDE SEQUENCE [LARGE SCALE GENOMIC DNA]</scope>
    <source>
        <strain evidence="2 3">CBS 172.35</strain>
    </source>
</reference>
<proteinExistence type="predicted"/>
<dbReference type="EMBL" id="QGML01004163">
    <property type="protein sequence ID" value="TVY86131.1"/>
    <property type="molecule type" value="Genomic_DNA"/>
</dbReference>
<dbReference type="AlphaFoldDB" id="A0A559LZI5"/>
<comment type="caution">
    <text evidence="2">The sequence shown here is derived from an EMBL/GenBank/DDBJ whole genome shotgun (WGS) entry which is preliminary data.</text>
</comment>
<keyword evidence="3" id="KW-1185">Reference proteome</keyword>
<feature type="region of interest" description="Disordered" evidence="1">
    <location>
        <begin position="191"/>
        <end position="285"/>
    </location>
</feature>
<gene>
    <name evidence="2" type="ORF">LAWI1_G008945</name>
</gene>
<dbReference type="Proteomes" id="UP000315522">
    <property type="component" value="Unassembled WGS sequence"/>
</dbReference>
<evidence type="ECO:0000313" key="3">
    <source>
        <dbReference type="Proteomes" id="UP000315522"/>
    </source>
</evidence>